<evidence type="ECO:0000259" key="4">
    <source>
        <dbReference type="PROSITE" id="PS51525"/>
    </source>
</evidence>
<protein>
    <recommendedName>
        <fullName evidence="4">NET domain-containing protein</fullName>
    </recommendedName>
</protein>
<comment type="caution">
    <text evidence="5">The sequence shown here is derived from an EMBL/GenBank/DDBJ whole genome shotgun (WGS) entry which is preliminary data.</text>
</comment>
<dbReference type="PANTHER" id="PTHR45926">
    <property type="entry name" value="OSJNBA0053K19.4 PROTEIN"/>
    <property type="match status" value="1"/>
</dbReference>
<dbReference type="InterPro" id="IPR038336">
    <property type="entry name" value="NET_sf"/>
</dbReference>
<keyword evidence="6" id="KW-1185">Reference proteome</keyword>
<dbReference type="Gene3D" id="1.20.1270.220">
    <property type="match status" value="1"/>
</dbReference>
<evidence type="ECO:0000256" key="3">
    <source>
        <dbReference type="SAM" id="MobiDB-lite"/>
    </source>
</evidence>
<accession>A0A6L5BBV2</accession>
<feature type="region of interest" description="Disordered" evidence="3">
    <location>
        <begin position="31"/>
        <end position="88"/>
    </location>
</feature>
<evidence type="ECO:0000256" key="2">
    <source>
        <dbReference type="ARBA" id="ARBA00023163"/>
    </source>
</evidence>
<evidence type="ECO:0000313" key="6">
    <source>
        <dbReference type="Proteomes" id="UP000593563"/>
    </source>
</evidence>
<dbReference type="AlphaFoldDB" id="A0A6L5BBV2"/>
<reference evidence="5" key="1">
    <citation type="submission" date="2020-01" db="EMBL/GenBank/DDBJ databases">
        <title>The Celery Genome Sequence Reveals Sequential Paleo-tetraploidization, Resistance Gene Elimination, Karyotype Evolution, and Functional Innovation in Apiales.</title>
        <authorList>
            <person name="Song X."/>
        </authorList>
    </citation>
    <scope>NUCLEOTIDE SEQUENCE</scope>
    <source>
        <tissue evidence="5">Leaf</tissue>
    </source>
</reference>
<feature type="compositionally biased region" description="Basic and acidic residues" evidence="3">
    <location>
        <begin position="76"/>
        <end position="88"/>
    </location>
</feature>
<keyword evidence="2" id="KW-0804">Transcription</keyword>
<evidence type="ECO:0000313" key="5">
    <source>
        <dbReference type="EMBL" id="KAF1001514.1"/>
    </source>
</evidence>
<name>A0A6L5BBV2_APIGR</name>
<feature type="compositionally biased region" description="Polar residues" evidence="3">
    <location>
        <begin position="31"/>
        <end position="43"/>
    </location>
</feature>
<dbReference type="EMBL" id="WRXP01004009">
    <property type="protein sequence ID" value="KAF1001514.1"/>
    <property type="molecule type" value="Genomic_DNA"/>
</dbReference>
<dbReference type="InterPro" id="IPR027353">
    <property type="entry name" value="NET_dom"/>
</dbReference>
<feature type="domain" description="NET" evidence="4">
    <location>
        <begin position="77"/>
        <end position="159"/>
    </location>
</feature>
<evidence type="ECO:0000256" key="1">
    <source>
        <dbReference type="ARBA" id="ARBA00023015"/>
    </source>
</evidence>
<gene>
    <name evidence="5" type="ORF">AG4045_003934</name>
</gene>
<organism evidence="5 6">
    <name type="scientific">Apium graveolens</name>
    <name type="common">Celery</name>
    <dbReference type="NCBI Taxonomy" id="4045"/>
    <lineage>
        <taxon>Eukaryota</taxon>
        <taxon>Viridiplantae</taxon>
        <taxon>Streptophyta</taxon>
        <taxon>Embryophyta</taxon>
        <taxon>Tracheophyta</taxon>
        <taxon>Spermatophyta</taxon>
        <taxon>Magnoliopsida</taxon>
        <taxon>eudicotyledons</taxon>
        <taxon>Gunneridae</taxon>
        <taxon>Pentapetalae</taxon>
        <taxon>asterids</taxon>
        <taxon>campanulids</taxon>
        <taxon>Apiales</taxon>
        <taxon>Apiaceae</taxon>
        <taxon>Apioideae</taxon>
        <taxon>apioid superclade</taxon>
        <taxon>Apieae</taxon>
        <taxon>Apium</taxon>
    </lineage>
</organism>
<sequence length="161" mass="18625">MATDLLDWFDELFEQTCKKFDIEHLRAIRQQQPLRSEVVSSQQDTKKQDPQEAVPMKFSKEAAKKPVSKQKSLVPEAKKNPQMKREMSITERDQLGLVLQDLGGEYLDEILQIVAKRNSNMPTPEDGEIELDVDAIDSETMWELHIFLRLKLEAKQKNKAT</sequence>
<keyword evidence="1" id="KW-0805">Transcription regulation</keyword>
<dbReference type="Pfam" id="PF17035">
    <property type="entry name" value="BET"/>
    <property type="match status" value="1"/>
</dbReference>
<dbReference type="PROSITE" id="PS51525">
    <property type="entry name" value="NET"/>
    <property type="match status" value="1"/>
</dbReference>
<proteinExistence type="predicted"/>
<dbReference type="Proteomes" id="UP000593563">
    <property type="component" value="Unassembled WGS sequence"/>
</dbReference>